<dbReference type="Proteomes" id="UP001057402">
    <property type="component" value="Chromosome 1"/>
</dbReference>
<organism evidence="1 2">
    <name type="scientific">Melastoma candidum</name>
    <dbReference type="NCBI Taxonomy" id="119954"/>
    <lineage>
        <taxon>Eukaryota</taxon>
        <taxon>Viridiplantae</taxon>
        <taxon>Streptophyta</taxon>
        <taxon>Embryophyta</taxon>
        <taxon>Tracheophyta</taxon>
        <taxon>Spermatophyta</taxon>
        <taxon>Magnoliopsida</taxon>
        <taxon>eudicotyledons</taxon>
        <taxon>Gunneridae</taxon>
        <taxon>Pentapetalae</taxon>
        <taxon>rosids</taxon>
        <taxon>malvids</taxon>
        <taxon>Myrtales</taxon>
        <taxon>Melastomataceae</taxon>
        <taxon>Melastomatoideae</taxon>
        <taxon>Melastomateae</taxon>
        <taxon>Melastoma</taxon>
    </lineage>
</organism>
<evidence type="ECO:0000313" key="1">
    <source>
        <dbReference type="EMBL" id="KAI4390026.1"/>
    </source>
</evidence>
<protein>
    <submittedName>
        <fullName evidence="1">Uncharacterized protein</fullName>
    </submittedName>
</protein>
<evidence type="ECO:0000313" key="2">
    <source>
        <dbReference type="Proteomes" id="UP001057402"/>
    </source>
</evidence>
<accession>A0ACB9SHL7</accession>
<sequence length="84" mass="9941">MAKHGKTYEGLEKKLDRFKLFKDNLKHIDETNKKVQNFRLGLNEFADLTHDEFKWSYLGLKGTETRRESSSEEEITYKDFVGLP</sequence>
<reference evidence="2" key="1">
    <citation type="journal article" date="2023" name="Front. Plant Sci.">
        <title>Chromosomal-level genome assembly of Melastoma candidum provides insights into trichome evolution.</title>
        <authorList>
            <person name="Zhong Y."/>
            <person name="Wu W."/>
            <person name="Sun C."/>
            <person name="Zou P."/>
            <person name="Liu Y."/>
            <person name="Dai S."/>
            <person name="Zhou R."/>
        </authorList>
    </citation>
    <scope>NUCLEOTIDE SEQUENCE [LARGE SCALE GENOMIC DNA]</scope>
</reference>
<keyword evidence="2" id="KW-1185">Reference proteome</keyword>
<name>A0ACB9SHL7_9MYRT</name>
<dbReference type="EMBL" id="CM042880">
    <property type="protein sequence ID" value="KAI4390026.1"/>
    <property type="molecule type" value="Genomic_DNA"/>
</dbReference>
<comment type="caution">
    <text evidence="1">The sequence shown here is derived from an EMBL/GenBank/DDBJ whole genome shotgun (WGS) entry which is preliminary data.</text>
</comment>
<gene>
    <name evidence="1" type="ORF">MLD38_002181</name>
</gene>
<proteinExistence type="predicted"/>